<protein>
    <submittedName>
        <fullName evidence="2">Uncharacterized protein</fullName>
    </submittedName>
</protein>
<feature type="compositionally biased region" description="Basic residues" evidence="1">
    <location>
        <begin position="148"/>
        <end position="162"/>
    </location>
</feature>
<accession>F4RYE0</accession>
<feature type="region of interest" description="Disordered" evidence="1">
    <location>
        <begin position="1"/>
        <end position="172"/>
    </location>
</feature>
<dbReference type="RefSeq" id="XP_007414141.1">
    <property type="nucleotide sequence ID" value="XM_007414079.1"/>
</dbReference>
<dbReference type="VEuPathDB" id="FungiDB:MELLADRAFT_66239"/>
<feature type="compositionally biased region" description="Low complexity" evidence="1">
    <location>
        <begin position="116"/>
        <end position="129"/>
    </location>
</feature>
<feature type="compositionally biased region" description="Low complexity" evidence="1">
    <location>
        <begin position="14"/>
        <end position="39"/>
    </location>
</feature>
<dbReference type="InParanoid" id="F4RYE0"/>
<reference evidence="3" key="1">
    <citation type="journal article" date="2011" name="Proc. Natl. Acad. Sci. U.S.A.">
        <title>Obligate biotrophy features unraveled by the genomic analysis of rust fungi.</title>
        <authorList>
            <person name="Duplessis S."/>
            <person name="Cuomo C.A."/>
            <person name="Lin Y.-C."/>
            <person name="Aerts A."/>
            <person name="Tisserant E."/>
            <person name="Veneault-Fourrey C."/>
            <person name="Joly D.L."/>
            <person name="Hacquard S."/>
            <person name="Amselem J."/>
            <person name="Cantarel B.L."/>
            <person name="Chiu R."/>
            <person name="Coutinho P.M."/>
            <person name="Feau N."/>
            <person name="Field M."/>
            <person name="Frey P."/>
            <person name="Gelhaye E."/>
            <person name="Goldberg J."/>
            <person name="Grabherr M.G."/>
            <person name="Kodira C.D."/>
            <person name="Kohler A."/>
            <person name="Kuees U."/>
            <person name="Lindquist E.A."/>
            <person name="Lucas S.M."/>
            <person name="Mago R."/>
            <person name="Mauceli E."/>
            <person name="Morin E."/>
            <person name="Murat C."/>
            <person name="Pangilinan J.L."/>
            <person name="Park R."/>
            <person name="Pearson M."/>
            <person name="Quesneville H."/>
            <person name="Rouhier N."/>
            <person name="Sakthikumar S."/>
            <person name="Salamov A.A."/>
            <person name="Schmutz J."/>
            <person name="Selles B."/>
            <person name="Shapiro H."/>
            <person name="Tanguay P."/>
            <person name="Tuskan G.A."/>
            <person name="Henrissat B."/>
            <person name="Van de Peer Y."/>
            <person name="Rouze P."/>
            <person name="Ellis J.G."/>
            <person name="Dodds P.N."/>
            <person name="Schein J.E."/>
            <person name="Zhong S."/>
            <person name="Hamelin R.C."/>
            <person name="Grigoriev I.V."/>
            <person name="Szabo L.J."/>
            <person name="Martin F."/>
        </authorList>
    </citation>
    <scope>NUCLEOTIDE SEQUENCE [LARGE SCALE GENOMIC DNA]</scope>
    <source>
        <strain evidence="3">98AG31 / pathotype 3-4-7</strain>
    </source>
</reference>
<name>F4RYE0_MELLP</name>
<proteinExistence type="predicted"/>
<evidence type="ECO:0000313" key="3">
    <source>
        <dbReference type="Proteomes" id="UP000001072"/>
    </source>
</evidence>
<dbReference type="GeneID" id="18930592"/>
<keyword evidence="3" id="KW-1185">Reference proteome</keyword>
<dbReference type="KEGG" id="mlr:MELLADRAFT_66239"/>
<dbReference type="EMBL" id="GL883130">
    <property type="protein sequence ID" value="EGG02452.1"/>
    <property type="molecule type" value="Genomic_DNA"/>
</dbReference>
<dbReference type="Proteomes" id="UP000001072">
    <property type="component" value="Unassembled WGS sequence"/>
</dbReference>
<gene>
    <name evidence="2" type="ORF">MELLADRAFT_66239</name>
</gene>
<feature type="compositionally biased region" description="Acidic residues" evidence="1">
    <location>
        <begin position="84"/>
        <end position="115"/>
    </location>
</feature>
<organism evidence="3">
    <name type="scientific">Melampsora larici-populina (strain 98AG31 / pathotype 3-4-7)</name>
    <name type="common">Poplar leaf rust fungus</name>
    <dbReference type="NCBI Taxonomy" id="747676"/>
    <lineage>
        <taxon>Eukaryota</taxon>
        <taxon>Fungi</taxon>
        <taxon>Dikarya</taxon>
        <taxon>Basidiomycota</taxon>
        <taxon>Pucciniomycotina</taxon>
        <taxon>Pucciniomycetes</taxon>
        <taxon>Pucciniales</taxon>
        <taxon>Melampsoraceae</taxon>
        <taxon>Melampsora</taxon>
    </lineage>
</organism>
<evidence type="ECO:0000313" key="2">
    <source>
        <dbReference type="EMBL" id="EGG02452.1"/>
    </source>
</evidence>
<sequence>MAPSGSKSHKEKSLPSSSLDPPHSLSSSLLQVPSSASTSKNRRSLRPQSPVRLPPGYVATPSDGRRTPTRPDTSSLKRGRVDDEGSQDEDENEDEDEEYRKEDEDDENINDEQEDSSTSSVIHISGSPSKNLTRKRSKPSGSSVPKSKNPRKRAPVRKHSKISRVPDKVDVD</sequence>
<dbReference type="HOGENOM" id="CLU_1555610_0_0_1"/>
<dbReference type="AlphaFoldDB" id="F4RYE0"/>
<evidence type="ECO:0000256" key="1">
    <source>
        <dbReference type="SAM" id="MobiDB-lite"/>
    </source>
</evidence>